<dbReference type="SUPFAM" id="SSF52833">
    <property type="entry name" value="Thioredoxin-like"/>
    <property type="match status" value="1"/>
</dbReference>
<dbReference type="SUPFAM" id="SSF47616">
    <property type="entry name" value="GST C-terminal domain-like"/>
    <property type="match status" value="1"/>
</dbReference>
<feature type="domain" description="GST N-terminal" evidence="1">
    <location>
        <begin position="1"/>
        <end position="81"/>
    </location>
</feature>
<dbReference type="PANTHER" id="PTHR44051">
    <property type="entry name" value="GLUTATHIONE S-TRANSFERASE-RELATED"/>
    <property type="match status" value="1"/>
</dbReference>
<evidence type="ECO:0000259" key="1">
    <source>
        <dbReference type="PROSITE" id="PS50404"/>
    </source>
</evidence>
<dbReference type="InterPro" id="IPR036249">
    <property type="entry name" value="Thioredoxin-like_sf"/>
</dbReference>
<evidence type="ECO:0000313" key="2">
    <source>
        <dbReference type="EMBL" id="MBD1546230.1"/>
    </source>
</evidence>
<gene>
    <name evidence="2" type="ORF">HK439_08150</name>
</gene>
<dbReference type="InterPro" id="IPR036282">
    <property type="entry name" value="Glutathione-S-Trfase_C_sf"/>
</dbReference>
<dbReference type="RefSeq" id="WP_190290906.1">
    <property type="nucleotide sequence ID" value="NZ_JABFCZ010000008.1"/>
</dbReference>
<proteinExistence type="predicted"/>
<dbReference type="Proteomes" id="UP000598467">
    <property type="component" value="Unassembled WGS sequence"/>
</dbReference>
<comment type="caution">
    <text evidence="2">The sequence shown here is derived from an EMBL/GenBank/DDBJ whole genome shotgun (WGS) entry which is preliminary data.</text>
</comment>
<evidence type="ECO:0000313" key="3">
    <source>
        <dbReference type="Proteomes" id="UP000598467"/>
    </source>
</evidence>
<dbReference type="InterPro" id="IPR004045">
    <property type="entry name" value="Glutathione_S-Trfase_N"/>
</dbReference>
<dbReference type="Gene3D" id="1.20.1050.10">
    <property type="match status" value="1"/>
</dbReference>
<dbReference type="AlphaFoldDB" id="A0A926NZ07"/>
<name>A0A926NZ07_9HYPH</name>
<dbReference type="Gene3D" id="3.40.30.10">
    <property type="entry name" value="Glutaredoxin"/>
    <property type="match status" value="1"/>
</dbReference>
<dbReference type="CDD" id="cd03057">
    <property type="entry name" value="GST_N_Beta"/>
    <property type="match status" value="1"/>
</dbReference>
<dbReference type="SFLD" id="SFLDS00019">
    <property type="entry name" value="Glutathione_Transferase_(cytos"/>
    <property type="match status" value="1"/>
</dbReference>
<dbReference type="InterPro" id="IPR040079">
    <property type="entry name" value="Glutathione_S-Trfase"/>
</dbReference>
<dbReference type="PANTHER" id="PTHR44051:SF8">
    <property type="entry name" value="GLUTATHIONE S-TRANSFERASE GSTA"/>
    <property type="match status" value="1"/>
</dbReference>
<dbReference type="EMBL" id="JABFCZ010000008">
    <property type="protein sequence ID" value="MBD1546230.1"/>
    <property type="molecule type" value="Genomic_DNA"/>
</dbReference>
<accession>A0A926NZ07</accession>
<sequence length="214" mass="24088">MYTLYWERLSGSIAPEVLLEEIGAPYQRYRIDMAGDAHRKDAYRTKNPLCRIPALALPDGEVIGETSAITLVLGERHPAAGLVPMPGDPDRPAFLFWLAGMAANGYPIFSRAWHPEQFTLDETANETVRLRAEEHLEDFFTTMDQAIRGAPYFLPRGFTALDVYLTMLTEWSADRQGLFGRHSRLAALCTAVQERASYREVIARHNETSSEAIN</sequence>
<dbReference type="Pfam" id="PF13409">
    <property type="entry name" value="GST_N_2"/>
    <property type="match status" value="1"/>
</dbReference>
<organism evidence="2 3">
    <name type="scientific">Roseibium aggregatum</name>
    <dbReference type="NCBI Taxonomy" id="187304"/>
    <lineage>
        <taxon>Bacteria</taxon>
        <taxon>Pseudomonadati</taxon>
        <taxon>Pseudomonadota</taxon>
        <taxon>Alphaproteobacteria</taxon>
        <taxon>Hyphomicrobiales</taxon>
        <taxon>Stappiaceae</taxon>
        <taxon>Roseibium</taxon>
    </lineage>
</organism>
<protein>
    <submittedName>
        <fullName evidence="2">Glutathione S-transferase</fullName>
    </submittedName>
</protein>
<reference evidence="2" key="1">
    <citation type="submission" date="2020-05" db="EMBL/GenBank/DDBJ databases">
        <title>Identification of trans-AT polyketide cluster in two marine bacteria, producers of a novel glutaramide-containing polyketide sesbanimide D and analogs.</title>
        <authorList>
            <person name="Kacar D."/>
            <person name="Rodriguez P."/>
            <person name="Canedo L."/>
            <person name="Gonzalez E."/>
            <person name="Galan B."/>
            <person name="De La Calle F."/>
            <person name="Garcia J.L."/>
        </authorList>
    </citation>
    <scope>NUCLEOTIDE SEQUENCE</scope>
    <source>
        <strain evidence="2">PHM038</strain>
    </source>
</reference>
<dbReference type="PROSITE" id="PS50404">
    <property type="entry name" value="GST_NTER"/>
    <property type="match status" value="1"/>
</dbReference>